<gene>
    <name evidence="10" type="primary">recJ</name>
    <name evidence="10" type="ORF">CRV12_02975</name>
</gene>
<evidence type="ECO:0000313" key="10">
    <source>
        <dbReference type="EMBL" id="PPI87778.1"/>
    </source>
</evidence>
<dbReference type="NCBIfam" id="TIGR00644">
    <property type="entry name" value="recJ"/>
    <property type="match status" value="1"/>
</dbReference>
<feature type="domain" description="DDH" evidence="7">
    <location>
        <begin position="74"/>
        <end position="234"/>
    </location>
</feature>
<dbReference type="Pfam" id="PF02272">
    <property type="entry name" value="DHHA1"/>
    <property type="match status" value="1"/>
</dbReference>
<dbReference type="EMBL" id="PDKT01000004">
    <property type="protein sequence ID" value="PPI87778.1"/>
    <property type="molecule type" value="Genomic_DNA"/>
</dbReference>
<dbReference type="GO" id="GO:0006281">
    <property type="term" value="P:DNA repair"/>
    <property type="evidence" value="ECO:0007669"/>
    <property type="project" value="InterPro"/>
</dbReference>
<dbReference type="InterPro" id="IPR003156">
    <property type="entry name" value="DHHA1_dom"/>
</dbReference>
<comment type="similarity">
    <text evidence="1">Belongs to the RecJ family.</text>
</comment>
<evidence type="ECO:0000259" key="9">
    <source>
        <dbReference type="Pfam" id="PF17768"/>
    </source>
</evidence>
<protein>
    <recommendedName>
        <fullName evidence="2">Single-stranded-DNA-specific exonuclease RecJ</fullName>
    </recommendedName>
</protein>
<dbReference type="PANTHER" id="PTHR30255:SF2">
    <property type="entry name" value="SINGLE-STRANDED-DNA-SPECIFIC EXONUCLEASE RECJ"/>
    <property type="match status" value="1"/>
</dbReference>
<dbReference type="AlphaFoldDB" id="A0A2P5SZL0"/>
<evidence type="ECO:0000313" key="11">
    <source>
        <dbReference type="Proteomes" id="UP000296153"/>
    </source>
</evidence>
<dbReference type="Pfam" id="PF17768">
    <property type="entry name" value="RecJ_OB"/>
    <property type="match status" value="1"/>
</dbReference>
<evidence type="ECO:0000256" key="4">
    <source>
        <dbReference type="ARBA" id="ARBA00022801"/>
    </source>
</evidence>
<name>A0A2P5SZL0_9GAMM</name>
<dbReference type="Proteomes" id="UP000296153">
    <property type="component" value="Unassembled WGS sequence"/>
</dbReference>
<dbReference type="OrthoDB" id="9809852at2"/>
<sequence>MLNYKIELRRRKITVKDSLPTDLAPLIKRLYLNRGLCYPEHLERSTKYLSSFRSLSGIDKAVLILYNMLTKDRKIIVVGDFDADGATSTALTVLALKSMGSKNIQYLIPNRFEDGYGLSEKMVKHLYMIGAEMILTVDNGISSHEGIKCARNYGIPVIITDHHLPPENLPDASVIINPNISNCSSQLCSLAGVGVAFYLMIALRTYLRDKKWFKQQNIVEPNLAILLDLVAIGTIVDVVPLDINNRILVWQGLKRIRSGMCRPGITALLEKSKCNRKDLSTDDISYVLGPRLNAAGRLNDMSIGVALLLTDNLMQARILANELDKLNQNRKKIEKVMQNDALKLCNTLQQKDNNLPLGLTVYHPKWHQGIVGIVASRLKERFHRPVIAFAPTGIGDGILKGSGRSIENFHLRNILAHLNLLQPQLIIKFGGHAMAAGLSIKESHYEEFSQHFSNIVQKSFKDNIISDIVWSDGSLEPSDFSVKTVNLLREAGPWGSSFPEPTFDGKFELIQQRLINKKHLHVLLRIVNNGPLINGILFNVDTKSWPNKNINKVELVYRLDINKYSNKHFVQLLIECLWPIN</sequence>
<evidence type="ECO:0000256" key="5">
    <source>
        <dbReference type="ARBA" id="ARBA00022839"/>
    </source>
</evidence>
<feature type="domain" description="DHHA1" evidence="8">
    <location>
        <begin position="361"/>
        <end position="457"/>
    </location>
</feature>
<keyword evidence="3" id="KW-0540">Nuclease</keyword>
<dbReference type="Pfam" id="PF01368">
    <property type="entry name" value="DHH"/>
    <property type="match status" value="1"/>
</dbReference>
<organism evidence="10 11">
    <name type="scientific">Candidatus Pantoea edessiphila</name>
    <dbReference type="NCBI Taxonomy" id="2044610"/>
    <lineage>
        <taxon>Bacteria</taxon>
        <taxon>Pseudomonadati</taxon>
        <taxon>Pseudomonadota</taxon>
        <taxon>Gammaproteobacteria</taxon>
        <taxon>Enterobacterales</taxon>
        <taxon>Erwiniaceae</taxon>
        <taxon>Pantoea</taxon>
    </lineage>
</organism>
<comment type="caution">
    <text evidence="10">The sequence shown here is derived from an EMBL/GenBank/DDBJ whole genome shotgun (WGS) entry which is preliminary data.</text>
</comment>
<dbReference type="FunFam" id="3.90.1640.30:FF:000001">
    <property type="entry name" value="Single-stranded-DNA-specific exonuclease RecJ"/>
    <property type="match status" value="1"/>
</dbReference>
<keyword evidence="6" id="KW-0175">Coiled coil</keyword>
<evidence type="ECO:0000256" key="6">
    <source>
        <dbReference type="SAM" id="Coils"/>
    </source>
</evidence>
<dbReference type="PANTHER" id="PTHR30255">
    <property type="entry name" value="SINGLE-STRANDED-DNA-SPECIFIC EXONUCLEASE RECJ"/>
    <property type="match status" value="1"/>
</dbReference>
<dbReference type="Gene3D" id="3.90.1640.30">
    <property type="match status" value="1"/>
</dbReference>
<dbReference type="InterPro" id="IPR004610">
    <property type="entry name" value="RecJ"/>
</dbReference>
<dbReference type="InterPro" id="IPR038763">
    <property type="entry name" value="DHH_sf"/>
</dbReference>
<keyword evidence="4" id="KW-0378">Hydrolase</keyword>
<accession>A0A2P5SZL0</accession>
<dbReference type="GO" id="GO:0008409">
    <property type="term" value="F:5'-3' exonuclease activity"/>
    <property type="evidence" value="ECO:0007669"/>
    <property type="project" value="InterPro"/>
</dbReference>
<dbReference type="GO" id="GO:0006310">
    <property type="term" value="P:DNA recombination"/>
    <property type="evidence" value="ECO:0007669"/>
    <property type="project" value="InterPro"/>
</dbReference>
<keyword evidence="5 10" id="KW-0269">Exonuclease</keyword>
<dbReference type="RefSeq" id="WP_136131181.1">
    <property type="nucleotide sequence ID" value="NZ_PDKT01000004.1"/>
</dbReference>
<dbReference type="Gene3D" id="3.10.310.30">
    <property type="match status" value="1"/>
</dbReference>
<feature type="coiled-coil region" evidence="6">
    <location>
        <begin position="316"/>
        <end position="343"/>
    </location>
</feature>
<evidence type="ECO:0000256" key="3">
    <source>
        <dbReference type="ARBA" id="ARBA00022722"/>
    </source>
</evidence>
<evidence type="ECO:0000256" key="1">
    <source>
        <dbReference type="ARBA" id="ARBA00005915"/>
    </source>
</evidence>
<dbReference type="GO" id="GO:0003676">
    <property type="term" value="F:nucleic acid binding"/>
    <property type="evidence" value="ECO:0007669"/>
    <property type="project" value="InterPro"/>
</dbReference>
<feature type="domain" description="RecJ OB" evidence="9">
    <location>
        <begin position="472"/>
        <end position="575"/>
    </location>
</feature>
<proteinExistence type="inferred from homology"/>
<dbReference type="InterPro" id="IPR041122">
    <property type="entry name" value="RecJ_OB"/>
</dbReference>
<dbReference type="InterPro" id="IPR001667">
    <property type="entry name" value="DDH_dom"/>
</dbReference>
<evidence type="ECO:0000259" key="8">
    <source>
        <dbReference type="Pfam" id="PF02272"/>
    </source>
</evidence>
<evidence type="ECO:0000259" key="7">
    <source>
        <dbReference type="Pfam" id="PF01368"/>
    </source>
</evidence>
<evidence type="ECO:0000256" key="2">
    <source>
        <dbReference type="ARBA" id="ARBA00019841"/>
    </source>
</evidence>
<dbReference type="InterPro" id="IPR051673">
    <property type="entry name" value="SSDNA_exonuclease_RecJ"/>
</dbReference>
<reference evidence="10 11" key="1">
    <citation type="journal article" date="2018" name="Genome Biol. Evol.">
        <title>Cladogenesis and Genomic Streamlining in Extracellular Endosymbionts of Tropical Stink Bugs.</title>
        <authorList>
            <person name="Otero-Bravo A."/>
            <person name="Goffredi S."/>
            <person name="Sabree Z.L."/>
        </authorList>
    </citation>
    <scope>NUCLEOTIDE SEQUENCE [LARGE SCALE GENOMIC DNA]</scope>
    <source>
        <strain evidence="10 11">SoEE</strain>
    </source>
</reference>
<dbReference type="SUPFAM" id="SSF64182">
    <property type="entry name" value="DHH phosphoesterases"/>
    <property type="match status" value="1"/>
</dbReference>